<dbReference type="GO" id="GO:0046872">
    <property type="term" value="F:metal ion binding"/>
    <property type="evidence" value="ECO:0007669"/>
    <property type="project" value="UniProtKB-KW"/>
</dbReference>
<dbReference type="CDD" id="cd07343">
    <property type="entry name" value="M48A_Zmpste24p_like"/>
    <property type="match status" value="1"/>
</dbReference>
<dbReference type="GO" id="GO:0071586">
    <property type="term" value="P:CAAX-box protein processing"/>
    <property type="evidence" value="ECO:0007669"/>
    <property type="project" value="InterPro"/>
</dbReference>
<gene>
    <name evidence="12" type="ORF">BC6307_04105</name>
</gene>
<feature type="transmembrane region" description="Helical" evidence="9">
    <location>
        <begin position="63"/>
        <end position="84"/>
    </location>
</feature>
<keyword evidence="9" id="KW-0812">Transmembrane</keyword>
<keyword evidence="3 8" id="KW-0378">Hydrolase</keyword>
<protein>
    <submittedName>
        <fullName evidence="12">Peptidase M48</fullName>
    </submittedName>
</protein>
<dbReference type="PANTHER" id="PTHR10120">
    <property type="entry name" value="CAAX PRENYL PROTEASE 1"/>
    <property type="match status" value="1"/>
</dbReference>
<evidence type="ECO:0000256" key="9">
    <source>
        <dbReference type="SAM" id="Phobius"/>
    </source>
</evidence>
<feature type="domain" description="CAAX prenyl protease 1 N-terminal" evidence="11">
    <location>
        <begin position="45"/>
        <end position="203"/>
    </location>
</feature>
<dbReference type="EMBL" id="CP018866">
    <property type="protein sequence ID" value="AST90516.1"/>
    <property type="molecule type" value="Genomic_DNA"/>
</dbReference>
<feature type="transmembrane region" description="Helical" evidence="9">
    <location>
        <begin position="327"/>
        <end position="345"/>
    </location>
</feature>
<dbReference type="Proteomes" id="UP000215224">
    <property type="component" value="Chromosome"/>
</dbReference>
<name>A0A223KM93_9BACI</name>
<feature type="binding site" evidence="7">
    <location>
        <position position="357"/>
    </location>
    <ligand>
        <name>Zn(2+)</name>
        <dbReference type="ChEBI" id="CHEBI:29105"/>
        <note>catalytic</note>
    </ligand>
</feature>
<dbReference type="STRING" id="1314751.GCA_001591425_04321"/>
<dbReference type="Gene3D" id="3.30.2010.10">
    <property type="entry name" value="Metalloproteases ('zincins'), catalytic domain"/>
    <property type="match status" value="1"/>
</dbReference>
<organism evidence="12 13">
    <name type="scientific">Sutcliffiella cohnii</name>
    <dbReference type="NCBI Taxonomy" id="33932"/>
    <lineage>
        <taxon>Bacteria</taxon>
        <taxon>Bacillati</taxon>
        <taxon>Bacillota</taxon>
        <taxon>Bacilli</taxon>
        <taxon>Bacillales</taxon>
        <taxon>Bacillaceae</taxon>
        <taxon>Sutcliffiella</taxon>
    </lineage>
</organism>
<evidence type="ECO:0000313" key="13">
    <source>
        <dbReference type="Proteomes" id="UP000215224"/>
    </source>
</evidence>
<dbReference type="KEGG" id="bcoh:BC6307_04105"/>
<dbReference type="FunFam" id="3.30.2010.10:FF:000010">
    <property type="entry name" value="M48 family peptidase"/>
    <property type="match status" value="1"/>
</dbReference>
<evidence type="ECO:0000256" key="3">
    <source>
        <dbReference type="ARBA" id="ARBA00022801"/>
    </source>
</evidence>
<comment type="similarity">
    <text evidence="8">Belongs to the peptidase M48 family.</text>
</comment>
<keyword evidence="9" id="KW-1133">Transmembrane helix</keyword>
<keyword evidence="4 7" id="KW-0862">Zinc</keyword>
<reference evidence="12 13" key="1">
    <citation type="submission" date="2016-12" db="EMBL/GenBank/DDBJ databases">
        <title>The whole genome sequencing and assembly of Bacillus cohnii DSM 6307T strain.</title>
        <authorList>
            <person name="Lee Y.-J."/>
            <person name="Yi H."/>
            <person name="Bahn Y.-S."/>
            <person name="Kim J.F."/>
            <person name="Lee D.-W."/>
        </authorList>
    </citation>
    <scope>NUCLEOTIDE SEQUENCE [LARGE SCALE GENOMIC DNA]</scope>
    <source>
        <strain evidence="12 13">DSM 6307</strain>
    </source>
</reference>
<evidence type="ECO:0000256" key="5">
    <source>
        <dbReference type="ARBA" id="ARBA00023049"/>
    </source>
</evidence>
<feature type="transmembrane region" description="Helical" evidence="9">
    <location>
        <begin position="105"/>
        <end position="128"/>
    </location>
</feature>
<feature type="binding site" evidence="7">
    <location>
        <position position="281"/>
    </location>
    <ligand>
        <name>Zn(2+)</name>
        <dbReference type="ChEBI" id="CHEBI:29105"/>
        <note>catalytic</note>
    </ligand>
</feature>
<feature type="transmembrane region" description="Helical" evidence="9">
    <location>
        <begin position="283"/>
        <end position="306"/>
    </location>
</feature>
<feature type="active site" evidence="6">
    <location>
        <position position="278"/>
    </location>
</feature>
<feature type="transmembrane region" description="Helical" evidence="9">
    <location>
        <begin position="7"/>
        <end position="27"/>
    </location>
</feature>
<accession>A0A223KM93</accession>
<feature type="active site" description="Proton donor" evidence="6">
    <location>
        <position position="361"/>
    </location>
</feature>
<keyword evidence="13" id="KW-1185">Reference proteome</keyword>
<keyword evidence="9" id="KW-0472">Membrane</keyword>
<evidence type="ECO:0000256" key="8">
    <source>
        <dbReference type="RuleBase" id="RU003983"/>
    </source>
</evidence>
<keyword evidence="2 7" id="KW-0479">Metal-binding</keyword>
<proteinExistence type="inferred from homology"/>
<keyword evidence="1 8" id="KW-0645">Protease</keyword>
<feature type="transmembrane region" description="Helical" evidence="9">
    <location>
        <begin position="148"/>
        <end position="167"/>
    </location>
</feature>
<evidence type="ECO:0000259" key="11">
    <source>
        <dbReference type="Pfam" id="PF16491"/>
    </source>
</evidence>
<feature type="binding site" evidence="7">
    <location>
        <position position="277"/>
    </location>
    <ligand>
        <name>Zn(2+)</name>
        <dbReference type="ChEBI" id="CHEBI:29105"/>
        <note>catalytic</note>
    </ligand>
</feature>
<evidence type="ECO:0000256" key="7">
    <source>
        <dbReference type="PIRSR" id="PIRSR627057-2"/>
    </source>
</evidence>
<dbReference type="AlphaFoldDB" id="A0A223KM93"/>
<feature type="domain" description="Peptidase M48" evidence="10">
    <location>
        <begin position="208"/>
        <end position="414"/>
    </location>
</feature>
<dbReference type="GO" id="GO:0004222">
    <property type="term" value="F:metalloendopeptidase activity"/>
    <property type="evidence" value="ECO:0007669"/>
    <property type="project" value="InterPro"/>
</dbReference>
<evidence type="ECO:0000256" key="1">
    <source>
        <dbReference type="ARBA" id="ARBA00022670"/>
    </source>
</evidence>
<dbReference type="Pfam" id="PF01435">
    <property type="entry name" value="Peptidase_M48"/>
    <property type="match status" value="1"/>
</dbReference>
<keyword evidence="5 8" id="KW-0482">Metalloprotease</keyword>
<feature type="transmembrane region" description="Helical" evidence="9">
    <location>
        <begin position="174"/>
        <end position="193"/>
    </location>
</feature>
<evidence type="ECO:0000259" key="10">
    <source>
        <dbReference type="Pfam" id="PF01435"/>
    </source>
</evidence>
<sequence>MKKLMKWGIIPFIVYAIMLYVYLWYIADSSLPQELIGTRADPHTFMTEKEIMLANEYSKIRNFFYFLSYPYEWFVYGAILFLGFSKTFQQWAEKITRFRILQAGIFIFWFSFWTTLAILPLKLFRYYFARQYQISIQPLPDWIQDQLISFWEGLVLLWIVIIVVYFLMSRFQKYWWIITWILFIPFVFFFMYIQPVLIDPLYNDFYPMKDKQLEEKILALASEVDVSADRVWEVNMSEKTNSINAYVTGVGGNSRIVLWDTLLQRLHEEEILFIMAHELGHYVLHHVTLGVTGYIVFSLGVFYLVYRLTKLMLKKWGRQMRIQRMEEFASLPILLLLISVILFAASPVTNYVSRHMEHTADVYAIELTGNQDAAIGAFQEITKAGLSEVNPPTLIKIFRYTHPPMVDRIHFIQNYTEETN</sequence>
<evidence type="ECO:0000256" key="4">
    <source>
        <dbReference type="ARBA" id="ARBA00022833"/>
    </source>
</evidence>
<dbReference type="InterPro" id="IPR001915">
    <property type="entry name" value="Peptidase_M48"/>
</dbReference>
<dbReference type="Pfam" id="PF16491">
    <property type="entry name" value="Peptidase_M48_N"/>
    <property type="match status" value="1"/>
</dbReference>
<dbReference type="RefSeq" id="WP_066420560.1">
    <property type="nucleotide sequence ID" value="NZ_CP018866.1"/>
</dbReference>
<dbReference type="InterPro" id="IPR032456">
    <property type="entry name" value="Peptidase_M48_N"/>
</dbReference>
<evidence type="ECO:0000256" key="2">
    <source>
        <dbReference type="ARBA" id="ARBA00022723"/>
    </source>
</evidence>
<evidence type="ECO:0000256" key="6">
    <source>
        <dbReference type="PIRSR" id="PIRSR627057-1"/>
    </source>
</evidence>
<evidence type="ECO:0000313" key="12">
    <source>
        <dbReference type="EMBL" id="AST90516.1"/>
    </source>
</evidence>
<comment type="cofactor">
    <cofactor evidence="7 8">
        <name>Zn(2+)</name>
        <dbReference type="ChEBI" id="CHEBI:29105"/>
    </cofactor>
    <text evidence="7 8">Binds 1 zinc ion per subunit.</text>
</comment>
<dbReference type="InterPro" id="IPR027057">
    <property type="entry name" value="CAXX_Prtase_1"/>
</dbReference>